<evidence type="ECO:0000313" key="1">
    <source>
        <dbReference type="EMBL" id="MBP3955103.1"/>
    </source>
</evidence>
<gene>
    <name evidence="1" type="ORF">J8F10_07395</name>
</gene>
<sequence length="96" mass="10382">MQDAGGRGEQAAQATLLLDIFGNPFRPIALESEWLTSTVLALAEGIYQDRAFDRMPILADALQDAGCDSDDVLTHCRGPGPHVRGCWVVDVLTGRK</sequence>
<comment type="caution">
    <text evidence="1">The sequence shown here is derived from an EMBL/GenBank/DDBJ whole genome shotgun (WGS) entry which is preliminary data.</text>
</comment>
<proteinExistence type="predicted"/>
<name>A0ABS5BN37_9BACT</name>
<dbReference type="Proteomes" id="UP000676565">
    <property type="component" value="Unassembled WGS sequence"/>
</dbReference>
<keyword evidence="2" id="KW-1185">Reference proteome</keyword>
<evidence type="ECO:0008006" key="3">
    <source>
        <dbReference type="Google" id="ProtNLM"/>
    </source>
</evidence>
<accession>A0ABS5BN37</accession>
<evidence type="ECO:0000313" key="2">
    <source>
        <dbReference type="Proteomes" id="UP000676565"/>
    </source>
</evidence>
<dbReference type="EMBL" id="JAGKQQ010000001">
    <property type="protein sequence ID" value="MBP3955103.1"/>
    <property type="molecule type" value="Genomic_DNA"/>
</dbReference>
<protein>
    <recommendedName>
        <fullName evidence="3">SMI1/KNR4 family protein</fullName>
    </recommendedName>
</protein>
<reference evidence="1 2" key="1">
    <citation type="submission" date="2021-04" db="EMBL/GenBank/DDBJ databases">
        <authorList>
            <person name="Ivanova A."/>
        </authorList>
    </citation>
    <scope>NUCLEOTIDE SEQUENCE [LARGE SCALE GENOMIC DNA]</scope>
    <source>
        <strain evidence="1 2">G18</strain>
    </source>
</reference>
<organism evidence="1 2">
    <name type="scientific">Gemmata palustris</name>
    <dbReference type="NCBI Taxonomy" id="2822762"/>
    <lineage>
        <taxon>Bacteria</taxon>
        <taxon>Pseudomonadati</taxon>
        <taxon>Planctomycetota</taxon>
        <taxon>Planctomycetia</taxon>
        <taxon>Gemmatales</taxon>
        <taxon>Gemmataceae</taxon>
        <taxon>Gemmata</taxon>
    </lineage>
</organism>